<accession>A0AA38RPM9</accession>
<feature type="domain" description="Glycosyl hydrolase family 31 C-terminal" evidence="5">
    <location>
        <begin position="800"/>
        <end position="912"/>
    </location>
</feature>
<dbReference type="GO" id="GO:0030246">
    <property type="term" value="F:carbohydrate binding"/>
    <property type="evidence" value="ECO:0007669"/>
    <property type="project" value="InterPro"/>
</dbReference>
<evidence type="ECO:0000259" key="4">
    <source>
        <dbReference type="Pfam" id="PF01055"/>
    </source>
</evidence>
<name>A0AA38RPM9_9PEZI</name>
<dbReference type="InterPro" id="IPR011013">
    <property type="entry name" value="Gal_mutarotase_sf_dom"/>
</dbReference>
<evidence type="ECO:0000256" key="3">
    <source>
        <dbReference type="ARBA" id="ARBA00012741"/>
    </source>
</evidence>
<dbReference type="GO" id="GO:0005975">
    <property type="term" value="P:carbohydrate metabolic process"/>
    <property type="evidence" value="ECO:0007669"/>
    <property type="project" value="InterPro"/>
</dbReference>
<dbReference type="GO" id="GO:0004558">
    <property type="term" value="F:alpha-1,4-glucosidase activity"/>
    <property type="evidence" value="ECO:0007669"/>
    <property type="project" value="UniProtKB-EC"/>
</dbReference>
<feature type="domain" description="Glycoside hydrolase family 31 TIM barrel" evidence="4">
    <location>
        <begin position="349"/>
        <end position="791"/>
    </location>
</feature>
<dbReference type="PANTHER" id="PTHR22762">
    <property type="entry name" value="ALPHA-GLUCOSIDASE"/>
    <property type="match status" value="1"/>
</dbReference>
<dbReference type="EMBL" id="JANBVN010000054">
    <property type="protein sequence ID" value="KAJ9155853.1"/>
    <property type="molecule type" value="Genomic_DNA"/>
</dbReference>
<dbReference type="InterPro" id="IPR048395">
    <property type="entry name" value="Glyco_hydro_31_C"/>
</dbReference>
<dbReference type="Pfam" id="PF21365">
    <property type="entry name" value="Glyco_hydro_31_3rd"/>
    <property type="match status" value="1"/>
</dbReference>
<dbReference type="PANTHER" id="PTHR22762:SF120">
    <property type="entry name" value="HETEROGLYCAN GLUCOSIDASE 1"/>
    <property type="match status" value="1"/>
</dbReference>
<evidence type="ECO:0000256" key="1">
    <source>
        <dbReference type="ARBA" id="ARBA00001657"/>
    </source>
</evidence>
<comment type="catalytic activity">
    <reaction evidence="1">
        <text>Hydrolysis of terminal, non-reducing (1-&gt;4)-linked alpha-D-glucose residues with release of alpha-D-glucose.</text>
        <dbReference type="EC" id="3.2.1.20"/>
    </reaction>
</comment>
<dbReference type="Proteomes" id="UP001174691">
    <property type="component" value="Unassembled WGS sequence"/>
</dbReference>
<dbReference type="SUPFAM" id="SSF51445">
    <property type="entry name" value="(Trans)glycosidases"/>
    <property type="match status" value="1"/>
</dbReference>
<comment type="caution">
    <text evidence="6">The sequence shown here is derived from an EMBL/GenBank/DDBJ whole genome shotgun (WGS) entry which is preliminary data.</text>
</comment>
<evidence type="ECO:0000256" key="2">
    <source>
        <dbReference type="ARBA" id="ARBA00007806"/>
    </source>
</evidence>
<proteinExistence type="inferred from homology"/>
<dbReference type="GO" id="GO:0016829">
    <property type="term" value="F:lyase activity"/>
    <property type="evidence" value="ECO:0007669"/>
    <property type="project" value="UniProtKB-KW"/>
</dbReference>
<evidence type="ECO:0000313" key="6">
    <source>
        <dbReference type="EMBL" id="KAJ9155853.1"/>
    </source>
</evidence>
<dbReference type="Gene3D" id="3.20.20.80">
    <property type="entry name" value="Glycosidases"/>
    <property type="match status" value="2"/>
</dbReference>
<evidence type="ECO:0000259" key="5">
    <source>
        <dbReference type="Pfam" id="PF21365"/>
    </source>
</evidence>
<dbReference type="InterPro" id="IPR013780">
    <property type="entry name" value="Glyco_hydro_b"/>
</dbReference>
<dbReference type="AlphaFoldDB" id="A0AA38RPM9"/>
<gene>
    <name evidence="6" type="ORF">NKR19_g4365</name>
</gene>
<dbReference type="EC" id="3.2.1.20" evidence="3"/>
<comment type="similarity">
    <text evidence="2">Belongs to the glycosyl hydrolase 31 family.</text>
</comment>
<reference evidence="6" key="1">
    <citation type="submission" date="2022-07" db="EMBL/GenBank/DDBJ databases">
        <title>Fungi with potential for degradation of polypropylene.</title>
        <authorList>
            <person name="Gostincar C."/>
        </authorList>
    </citation>
    <scope>NUCLEOTIDE SEQUENCE</scope>
    <source>
        <strain evidence="6">EXF-13287</strain>
    </source>
</reference>
<sequence>MGDYREQAKFRDPYIFKKAEDFFQDIDQAGSGLKQPGKLSYKEEDQLLPDKKTNPATSHGRIFRFNDGSLILIQFMRPRVWRIRFDPKAKTGDQYTDFNSRTIIEDTLSKLIATLDAVEGIIWAVELVKDPQHYILQSVRDPTGPDRKIEVQLWIRRDPFQITAVRLLSSLPPSEKIPELQLLDSDSVKQLELQTASGAASAIVWKTKPRGLQYRDNATVLVLEKSVTADFIGFGEQGGKSLFKKKTYMNYFNFDNMRYQNVYGQGPLDDREPLYHSEPYFLEVDSQPGYKSQVATFIDNYSHICVDLGMTDQTGIRIATRFNAFHGIFVAGDSIQEVIQLYTSIVGKPKLKPRYVLGYHQGCYGYDNEGMVLDSINQHRAVGFPIDGMHIDVDMQDDYRTFTIDTRPGHFPNPKEMFNKLRQLGIKCSTNITPYISSIPSSSYKTLSEGLANDYFIVDKRDRDPSAPNAQDQKYLQYGTGSTYFTTPITDKPPYFEPDNYNFAEVFDSGKPFHGGVYYGWGNGHPGHYPNLNNIDVRKWWGKQYQYLYECGLDFVWQDMTSPCIAEQFGDMKSLPFRLLLDSDGWSGDPNAAEKKKAIEIWSLYSYNLHKATYHGLNRIDKISAELKWRENRRNFIIGRGSFVGSHRFAGLWTGDNASTWEFLKISVAQVLALGLSGVTISGADVGGFEFIPEEHDYPDPELIIRWYCAYSLLPWFRNHYTKYRDWMDGPLQGQMRKDGKLFQEPYAYQQHYDQNKDKFQGRDGEIYRGVLKTCRYFIRLRYSLMQLLYDAMFENMLTGLPIARAMVISDELDRSLFARDNQRYTRSQYMVRNDLLVAPALEKNGNDQHKLYLPYPDEWFQMNLRPDEPLGMPLLNKVDGGSRIKYNCQISDQDSQIPYTCPMYIREGAIIPKIEVRDYIPDPSLPKQAANPITLHVYPGKDNEYDMYLDDGISRDSAPSHDYVPDTSVSHGAGYGTAHDLAPGLIDPKARSYFSHVKISQKTTRIATEDESTNLRVNRRLLIRSPWNAYQGSLEDLIGQTYRVVFWHEPLTPLSSVKVTSDKDLPWQTDSNLKATVVTVPIALANSEKGVTVVVEHEAL</sequence>
<dbReference type="CDD" id="cd14752">
    <property type="entry name" value="GH31_N"/>
    <property type="match status" value="1"/>
</dbReference>
<dbReference type="Gene3D" id="2.60.40.1180">
    <property type="entry name" value="Golgi alpha-mannosidase II"/>
    <property type="match status" value="2"/>
</dbReference>
<dbReference type="Pfam" id="PF01055">
    <property type="entry name" value="Glyco_hydro_31_2nd"/>
    <property type="match status" value="1"/>
</dbReference>
<dbReference type="InterPro" id="IPR000322">
    <property type="entry name" value="Glyco_hydro_31_TIM"/>
</dbReference>
<dbReference type="SUPFAM" id="SSF74650">
    <property type="entry name" value="Galactose mutarotase-like"/>
    <property type="match status" value="1"/>
</dbReference>
<keyword evidence="6" id="KW-0456">Lyase</keyword>
<protein>
    <recommendedName>
        <fullName evidence="3">alpha-glucosidase</fullName>
        <ecNumber evidence="3">3.2.1.20</ecNumber>
    </recommendedName>
</protein>
<keyword evidence="7" id="KW-1185">Reference proteome</keyword>
<dbReference type="Gene3D" id="2.60.40.1760">
    <property type="entry name" value="glycosyl hydrolase (family 31)"/>
    <property type="match status" value="1"/>
</dbReference>
<evidence type="ECO:0000313" key="7">
    <source>
        <dbReference type="Proteomes" id="UP001174691"/>
    </source>
</evidence>
<dbReference type="InterPro" id="IPR017853">
    <property type="entry name" value="GH"/>
</dbReference>
<organism evidence="6 7">
    <name type="scientific">Coniochaeta hoffmannii</name>
    <dbReference type="NCBI Taxonomy" id="91930"/>
    <lineage>
        <taxon>Eukaryota</taxon>
        <taxon>Fungi</taxon>
        <taxon>Dikarya</taxon>
        <taxon>Ascomycota</taxon>
        <taxon>Pezizomycotina</taxon>
        <taxon>Sordariomycetes</taxon>
        <taxon>Sordariomycetidae</taxon>
        <taxon>Coniochaetales</taxon>
        <taxon>Coniochaetaceae</taxon>
        <taxon>Coniochaeta</taxon>
    </lineage>
</organism>